<evidence type="ECO:0000256" key="1">
    <source>
        <dbReference type="ARBA" id="ARBA00022741"/>
    </source>
</evidence>
<gene>
    <name evidence="7" type="ORF">BCR36DRAFT_142095</name>
</gene>
<dbReference type="GO" id="GO:0034663">
    <property type="term" value="C:endoplasmic reticulum chaperone complex"/>
    <property type="evidence" value="ECO:0007669"/>
    <property type="project" value="TreeGrafter"/>
</dbReference>
<evidence type="ECO:0000313" key="7">
    <source>
        <dbReference type="EMBL" id="ORX43627.1"/>
    </source>
</evidence>
<dbReference type="FunFam" id="3.90.640.10:FF:000003">
    <property type="entry name" value="Molecular chaperone DnaK"/>
    <property type="match status" value="1"/>
</dbReference>
<dbReference type="AlphaFoldDB" id="A0A1Y1UYQ9"/>
<dbReference type="InterPro" id="IPR029047">
    <property type="entry name" value="HSP70_peptide-bd_sf"/>
</dbReference>
<reference evidence="7 8" key="1">
    <citation type="submission" date="2016-08" db="EMBL/GenBank/DDBJ databases">
        <title>Genomes of anaerobic fungi encode conserved fungal cellulosomes for biomass hydrolysis.</title>
        <authorList>
            <consortium name="DOE Joint Genome Institute"/>
            <person name="Haitjema C.H."/>
            <person name="Gilmore S.P."/>
            <person name="Henske J.K."/>
            <person name="Solomon K.V."/>
            <person name="De Groot R."/>
            <person name="Kuo A."/>
            <person name="Mondo S.J."/>
            <person name="Salamov A.A."/>
            <person name="Labutti K."/>
            <person name="Zhao Z."/>
            <person name="Chiniquy J."/>
            <person name="Barry K."/>
            <person name="Brewer H.M."/>
            <person name="Purvine S.O."/>
            <person name="Wright A.T."/>
            <person name="Boxma B."/>
            <person name="Van Alen T."/>
            <person name="Hackstein J.H."/>
            <person name="Baker S.E."/>
            <person name="Grigoriev I.V."/>
            <person name="O'Malley M.A."/>
        </authorList>
    </citation>
    <scope>NUCLEOTIDE SEQUENCE [LARGE SCALE GENOMIC DNA]</scope>
    <source>
        <strain evidence="8">finn</strain>
    </source>
</reference>
<dbReference type="STRING" id="1754191.A0A1Y1UYQ9"/>
<dbReference type="InterPro" id="IPR043129">
    <property type="entry name" value="ATPase_NBD"/>
</dbReference>
<feature type="compositionally biased region" description="Basic and acidic residues" evidence="6">
    <location>
        <begin position="884"/>
        <end position="898"/>
    </location>
</feature>
<dbReference type="Gene3D" id="3.30.30.30">
    <property type="match status" value="1"/>
</dbReference>
<dbReference type="PRINTS" id="PR00301">
    <property type="entry name" value="HEATSHOCK70"/>
</dbReference>
<feature type="coiled-coil region" evidence="5">
    <location>
        <begin position="684"/>
        <end position="711"/>
    </location>
</feature>
<evidence type="ECO:0000256" key="5">
    <source>
        <dbReference type="SAM" id="Coils"/>
    </source>
</evidence>
<organism evidence="7 8">
    <name type="scientific">Piromyces finnis</name>
    <dbReference type="NCBI Taxonomy" id="1754191"/>
    <lineage>
        <taxon>Eukaryota</taxon>
        <taxon>Fungi</taxon>
        <taxon>Fungi incertae sedis</taxon>
        <taxon>Chytridiomycota</taxon>
        <taxon>Chytridiomycota incertae sedis</taxon>
        <taxon>Neocallimastigomycetes</taxon>
        <taxon>Neocallimastigales</taxon>
        <taxon>Neocallimastigaceae</taxon>
        <taxon>Piromyces</taxon>
    </lineage>
</organism>
<dbReference type="Pfam" id="PF00012">
    <property type="entry name" value="HSP70"/>
    <property type="match status" value="1"/>
</dbReference>
<dbReference type="Gene3D" id="3.90.640.10">
    <property type="entry name" value="Actin, Chain A, domain 4"/>
    <property type="match status" value="1"/>
</dbReference>
<dbReference type="Gene3D" id="3.30.420.40">
    <property type="match status" value="2"/>
</dbReference>
<dbReference type="PANTHER" id="PTHR45639:SF3">
    <property type="entry name" value="HYPOXIA UP-REGULATED PROTEIN 1"/>
    <property type="match status" value="1"/>
</dbReference>
<dbReference type="GO" id="GO:0030968">
    <property type="term" value="P:endoplasmic reticulum unfolded protein response"/>
    <property type="evidence" value="ECO:0007669"/>
    <property type="project" value="TreeGrafter"/>
</dbReference>
<accession>A0A1Y1UYQ9</accession>
<keyword evidence="3" id="KW-0067">ATP-binding</keyword>
<evidence type="ECO:0000256" key="3">
    <source>
        <dbReference type="ARBA" id="ARBA00022840"/>
    </source>
</evidence>
<dbReference type="EMBL" id="MCFH01000051">
    <property type="protein sequence ID" value="ORX43627.1"/>
    <property type="molecule type" value="Genomic_DNA"/>
</dbReference>
<evidence type="ECO:0000256" key="2">
    <source>
        <dbReference type="ARBA" id="ARBA00022824"/>
    </source>
</evidence>
<feature type="compositionally biased region" description="Basic and acidic residues" evidence="6">
    <location>
        <begin position="930"/>
        <end position="946"/>
    </location>
</feature>
<proteinExistence type="predicted"/>
<dbReference type="SUPFAM" id="SSF53067">
    <property type="entry name" value="Actin-like ATPase domain"/>
    <property type="match status" value="2"/>
</dbReference>
<dbReference type="GO" id="GO:0140662">
    <property type="term" value="F:ATP-dependent protein folding chaperone"/>
    <property type="evidence" value="ECO:0007669"/>
    <property type="project" value="InterPro"/>
</dbReference>
<evidence type="ECO:0000313" key="8">
    <source>
        <dbReference type="Proteomes" id="UP000193719"/>
    </source>
</evidence>
<dbReference type="Gene3D" id="2.60.34.10">
    <property type="entry name" value="Substrate Binding Domain Of DNAk, Chain A, domain 1"/>
    <property type="match status" value="1"/>
</dbReference>
<keyword evidence="2" id="KW-0256">Endoplasmic reticulum</keyword>
<keyword evidence="4" id="KW-0143">Chaperone</keyword>
<dbReference type="Proteomes" id="UP000193719">
    <property type="component" value="Unassembled WGS sequence"/>
</dbReference>
<dbReference type="CDD" id="cd10230">
    <property type="entry name" value="ASKHA_NBD_HSP70_HYOU1"/>
    <property type="match status" value="1"/>
</dbReference>
<keyword evidence="8" id="KW-1185">Reference proteome</keyword>
<dbReference type="PANTHER" id="PTHR45639">
    <property type="entry name" value="HSC70CB, ISOFORM G-RELATED"/>
    <property type="match status" value="1"/>
</dbReference>
<feature type="compositionally biased region" description="Basic and acidic residues" evidence="6">
    <location>
        <begin position="908"/>
        <end position="918"/>
    </location>
</feature>
<keyword evidence="1" id="KW-0547">Nucleotide-binding</keyword>
<dbReference type="InterPro" id="IPR013126">
    <property type="entry name" value="Hsp_70_fam"/>
</dbReference>
<name>A0A1Y1UYQ9_9FUNG</name>
<keyword evidence="5" id="KW-0175">Coiled coil</keyword>
<dbReference type="GO" id="GO:0005524">
    <property type="term" value="F:ATP binding"/>
    <property type="evidence" value="ECO:0007669"/>
    <property type="project" value="UniProtKB-KW"/>
</dbReference>
<dbReference type="OrthoDB" id="10262720at2759"/>
<evidence type="ECO:0000256" key="4">
    <source>
        <dbReference type="ARBA" id="ARBA00023186"/>
    </source>
</evidence>
<comment type="caution">
    <text evidence="7">The sequence shown here is derived from an EMBL/GenBank/DDBJ whole genome shotgun (WGS) entry which is preliminary data.</text>
</comment>
<feature type="region of interest" description="Disordered" evidence="6">
    <location>
        <begin position="866"/>
        <end position="946"/>
    </location>
</feature>
<protein>
    <submittedName>
        <fullName evidence="7">Actin-like ATPase domain-containing protein</fullName>
    </submittedName>
</protein>
<reference evidence="7 8" key="2">
    <citation type="submission" date="2016-08" db="EMBL/GenBank/DDBJ databases">
        <title>Pervasive Adenine N6-methylation of Active Genes in Fungi.</title>
        <authorList>
            <consortium name="DOE Joint Genome Institute"/>
            <person name="Mondo S.J."/>
            <person name="Dannebaum R.O."/>
            <person name="Kuo R.C."/>
            <person name="Labutti K."/>
            <person name="Haridas S."/>
            <person name="Kuo A."/>
            <person name="Salamov A."/>
            <person name="Ahrendt S.R."/>
            <person name="Lipzen A."/>
            <person name="Sullivan W."/>
            <person name="Andreopoulos W.B."/>
            <person name="Clum A."/>
            <person name="Lindquist E."/>
            <person name="Daum C."/>
            <person name="Ramamoorthy G.K."/>
            <person name="Gryganskyi A."/>
            <person name="Culley D."/>
            <person name="Magnuson J.K."/>
            <person name="James T.Y."/>
            <person name="O'Malley M.A."/>
            <person name="Stajich J.E."/>
            <person name="Spatafora J.W."/>
            <person name="Visel A."/>
            <person name="Grigoriev I.V."/>
        </authorList>
    </citation>
    <scope>NUCLEOTIDE SEQUENCE [LARGE SCALE GENOMIC DNA]</scope>
    <source>
        <strain evidence="8">finn</strain>
    </source>
</reference>
<sequence length="946" mass="108985">MTKITLIITFFFFLFNVTFIKASVLAIDYGSEWYKVSLITPKIPLELVLNEESQRKTRSIISIVDNVRMFNNDAVSKFTKTPQQTFDYLKLLVGKKINDEEVEFYRSIFNIEIIEDKIRNSILIKSDDETYTVEELISYQLSKAKLIAENMSGKLYPIDKGIITVPRFFNQYERLSMVNAAEIAGIKVLSVLNEDTAAAINFAMTRNFESQPKYYVFFDMGAGSTTITLFSIKSVYNSNEKSKKSPEVEVIDFNFDKTLGGLAFDRELQLLVVDKIKKSTKVNDIEKDARIMAKILVKVRKAKEILSANTETIIYFDSLINDQDINIKVTREDFEKVSENLIKRTDEIVTKFFKNIKIPKDFIDSIILVGGSTRIPMIQNILKKHIGENKLANYVNSDEAIVMGSGFEAASISREFKVRSLTFKDIHSSYSISYEYKLSDGKLVSGKLFSEKDPLTKEITINLKTSHDFDVSLNYNKPNNEKQLIFKARISKIKETIDSYAIKEHKEPKISLKFSLANSDIVFISESNVKAKIPINHRESLLEKFLKLINKPHWYKNRIVDKYKPEDLPVNAPKNFDVIKRYLPLNQMINKYDIYPLTGTVKKAAIDRKKAMDEKDNDRIEIEIIKNDLESLIYKGREILNEQKENKNKETTMLSDIEIKTYNEQLSNLFENLFEENQVTKIGLNEIKEMISDVKKIVDLAKERRNEINERENGIKQFKKFIKETRAFYETMDNIASNNEESIGNKNTNNKKDNEIITEVGLDDEEEVNSINLEDVPEVENVINKDEPIILEQTSEKVLEKMISEKIKKLCIDAEDWLKSVTEKQKLLNNWDTPAVTGKDIENKILEIYSIITQTLDEVKNKENDATADATKKEENTQVESQADNDKIEKSQSDDNVRIESSNGNNDITDKSNLKDETLESNNESQNTKSKNEPENKNNNIKNDEL</sequence>
<feature type="compositionally biased region" description="Basic and acidic residues" evidence="6">
    <location>
        <begin position="866"/>
        <end position="876"/>
    </location>
</feature>
<evidence type="ECO:0000256" key="6">
    <source>
        <dbReference type="SAM" id="MobiDB-lite"/>
    </source>
</evidence>